<dbReference type="SUPFAM" id="SSF46689">
    <property type="entry name" value="Homeodomain-like"/>
    <property type="match status" value="1"/>
</dbReference>
<gene>
    <name evidence="1" type="ORF">FIBSPDRAFT_677304</name>
</gene>
<dbReference type="OrthoDB" id="3255572at2759"/>
<dbReference type="Proteomes" id="UP000076532">
    <property type="component" value="Unassembled WGS sequence"/>
</dbReference>
<dbReference type="Pfam" id="PF13384">
    <property type="entry name" value="HTH_23"/>
    <property type="match status" value="1"/>
</dbReference>
<proteinExistence type="predicted"/>
<dbReference type="InterPro" id="IPR009057">
    <property type="entry name" value="Homeodomain-like_sf"/>
</dbReference>
<keyword evidence="2" id="KW-1185">Reference proteome</keyword>
<evidence type="ECO:0000313" key="1">
    <source>
        <dbReference type="EMBL" id="KZP29698.1"/>
    </source>
</evidence>
<name>A0A166SPV8_9AGAM</name>
<evidence type="ECO:0008006" key="3">
    <source>
        <dbReference type="Google" id="ProtNLM"/>
    </source>
</evidence>
<protein>
    <recommendedName>
        <fullName evidence="3">Homeodomain-like protein</fullName>
    </recommendedName>
</protein>
<organism evidence="1 2">
    <name type="scientific">Athelia psychrophila</name>
    <dbReference type="NCBI Taxonomy" id="1759441"/>
    <lineage>
        <taxon>Eukaryota</taxon>
        <taxon>Fungi</taxon>
        <taxon>Dikarya</taxon>
        <taxon>Basidiomycota</taxon>
        <taxon>Agaricomycotina</taxon>
        <taxon>Agaricomycetes</taxon>
        <taxon>Agaricomycetidae</taxon>
        <taxon>Atheliales</taxon>
        <taxon>Atheliaceae</taxon>
        <taxon>Athelia</taxon>
    </lineage>
</organism>
<evidence type="ECO:0000313" key="2">
    <source>
        <dbReference type="Proteomes" id="UP000076532"/>
    </source>
</evidence>
<dbReference type="EMBL" id="KV417497">
    <property type="protein sequence ID" value="KZP29698.1"/>
    <property type="molecule type" value="Genomic_DNA"/>
</dbReference>
<sequence length="170" mass="19428">MGFRHISKDIKDRALWLRSEGYITDDICEILGISECSIRRWKNTLDEHGTVIPPSNLLQGRPRTLNSDQCNDLFTMLEDTPELYLDEIQDWVALSHDVSMLKSALHALIRDAGSTYKMLCKAAAECDEEARAIFKTFISEHLTADMVVTVDETSKDDRTIFRRWGRAPHG</sequence>
<accession>A0A166SPV8</accession>
<reference evidence="1 2" key="1">
    <citation type="journal article" date="2016" name="Mol. Biol. Evol.">
        <title>Comparative Genomics of Early-Diverging Mushroom-Forming Fungi Provides Insights into the Origins of Lignocellulose Decay Capabilities.</title>
        <authorList>
            <person name="Nagy L.G."/>
            <person name="Riley R."/>
            <person name="Tritt A."/>
            <person name="Adam C."/>
            <person name="Daum C."/>
            <person name="Floudas D."/>
            <person name="Sun H."/>
            <person name="Yadav J.S."/>
            <person name="Pangilinan J."/>
            <person name="Larsson K.H."/>
            <person name="Matsuura K."/>
            <person name="Barry K."/>
            <person name="Labutti K."/>
            <person name="Kuo R."/>
            <person name="Ohm R.A."/>
            <person name="Bhattacharya S.S."/>
            <person name="Shirouzu T."/>
            <person name="Yoshinaga Y."/>
            <person name="Martin F.M."/>
            <person name="Grigoriev I.V."/>
            <person name="Hibbett D.S."/>
        </authorList>
    </citation>
    <scope>NUCLEOTIDE SEQUENCE [LARGE SCALE GENOMIC DNA]</scope>
    <source>
        <strain evidence="1 2">CBS 109695</strain>
    </source>
</reference>
<feature type="non-terminal residue" evidence="1">
    <location>
        <position position="170"/>
    </location>
</feature>
<dbReference type="AlphaFoldDB" id="A0A166SPV8"/>